<dbReference type="GO" id="GO:0005634">
    <property type="term" value="C:nucleus"/>
    <property type="evidence" value="ECO:0007669"/>
    <property type="project" value="TreeGrafter"/>
</dbReference>
<gene>
    <name evidence="11" type="ORF">TTAC_LOCUS6706</name>
</gene>
<dbReference type="EC" id="2.1.1.216" evidence="7"/>
<keyword evidence="12" id="KW-1185">Reference proteome</keyword>
<evidence type="ECO:0000256" key="1">
    <source>
        <dbReference type="ARBA" id="ARBA00022555"/>
    </source>
</evidence>
<name>A0A0R3X0P4_HYDTA</name>
<dbReference type="SUPFAM" id="SSF53335">
    <property type="entry name" value="S-adenosyl-L-methionine-dependent methyltransferases"/>
    <property type="match status" value="1"/>
</dbReference>
<dbReference type="AlphaFoldDB" id="A0A0R3X0P4"/>
<evidence type="ECO:0000256" key="4">
    <source>
        <dbReference type="ARBA" id="ARBA00022691"/>
    </source>
</evidence>
<keyword evidence="4 9" id="KW-0949">S-adenosyl-L-methionine</keyword>
<evidence type="ECO:0000313" key="11">
    <source>
        <dbReference type="EMBL" id="VDM30956.1"/>
    </source>
</evidence>
<dbReference type="GO" id="GO:0002940">
    <property type="term" value="P:tRNA N2-guanine methylation"/>
    <property type="evidence" value="ECO:0007669"/>
    <property type="project" value="TreeGrafter"/>
</dbReference>
<feature type="compositionally biased region" description="Basic and acidic residues" evidence="10">
    <location>
        <begin position="90"/>
        <end position="102"/>
    </location>
</feature>
<evidence type="ECO:0000256" key="8">
    <source>
        <dbReference type="ARBA" id="ARBA00051897"/>
    </source>
</evidence>
<dbReference type="InterPro" id="IPR029063">
    <property type="entry name" value="SAM-dependent_MTases_sf"/>
</dbReference>
<evidence type="ECO:0000256" key="2">
    <source>
        <dbReference type="ARBA" id="ARBA00022603"/>
    </source>
</evidence>
<evidence type="ECO:0000313" key="12">
    <source>
        <dbReference type="Proteomes" id="UP000274429"/>
    </source>
</evidence>
<dbReference type="InterPro" id="IPR042296">
    <property type="entry name" value="tRNA_met_Trm1_C"/>
</dbReference>
<comment type="similarity">
    <text evidence="9">Belongs to the class I-like SAM-binding methyltransferase superfamily. Trm1 family.</text>
</comment>
<evidence type="ECO:0000256" key="7">
    <source>
        <dbReference type="ARBA" id="ARBA00039099"/>
    </source>
</evidence>
<dbReference type="WBParaSite" id="TTAC_0000672101-mRNA-1">
    <property type="protein sequence ID" value="TTAC_0000672101-mRNA-1"/>
    <property type="gene ID" value="TTAC_0000672101"/>
</dbReference>
<evidence type="ECO:0000256" key="5">
    <source>
        <dbReference type="ARBA" id="ARBA00022694"/>
    </source>
</evidence>
<reference evidence="11 12" key="2">
    <citation type="submission" date="2018-11" db="EMBL/GenBank/DDBJ databases">
        <authorList>
            <consortium name="Pathogen Informatics"/>
        </authorList>
    </citation>
    <scope>NUCLEOTIDE SEQUENCE [LARGE SCALE GENOMIC DNA]</scope>
</reference>
<evidence type="ECO:0000313" key="13">
    <source>
        <dbReference type="WBParaSite" id="TTAC_0000672101-mRNA-1"/>
    </source>
</evidence>
<feature type="region of interest" description="Disordered" evidence="10">
    <location>
        <begin position="70"/>
        <end position="118"/>
    </location>
</feature>
<evidence type="ECO:0000256" key="10">
    <source>
        <dbReference type="SAM" id="MobiDB-lite"/>
    </source>
</evidence>
<evidence type="ECO:0000256" key="9">
    <source>
        <dbReference type="PROSITE-ProRule" id="PRU00958"/>
    </source>
</evidence>
<evidence type="ECO:0000256" key="3">
    <source>
        <dbReference type="ARBA" id="ARBA00022679"/>
    </source>
</evidence>
<accession>A0A0R3X0P4</accession>
<organism evidence="13">
    <name type="scientific">Hydatigena taeniaeformis</name>
    <name type="common">Feline tapeworm</name>
    <name type="synonym">Taenia taeniaeformis</name>
    <dbReference type="NCBI Taxonomy" id="6205"/>
    <lineage>
        <taxon>Eukaryota</taxon>
        <taxon>Metazoa</taxon>
        <taxon>Spiralia</taxon>
        <taxon>Lophotrochozoa</taxon>
        <taxon>Platyhelminthes</taxon>
        <taxon>Cestoda</taxon>
        <taxon>Eucestoda</taxon>
        <taxon>Cyclophyllidea</taxon>
        <taxon>Taeniidae</taxon>
        <taxon>Hydatigera</taxon>
    </lineage>
</organism>
<dbReference type="PANTHER" id="PTHR10631">
    <property type="entry name" value="N 2 ,N 2 -DIMETHYLGUANOSINE TRNA METHYLTRANSFERASE"/>
    <property type="match status" value="1"/>
</dbReference>
<dbReference type="Gene3D" id="3.30.56.70">
    <property type="entry name" value="N2,N2-dimethylguanosine tRNA methyltransferase, C-terminal domain"/>
    <property type="match status" value="1"/>
</dbReference>
<keyword evidence="6 9" id="KW-0694">RNA-binding</keyword>
<dbReference type="Pfam" id="PF02005">
    <property type="entry name" value="TRM"/>
    <property type="match status" value="1"/>
</dbReference>
<dbReference type="EMBL" id="UYWX01020316">
    <property type="protein sequence ID" value="VDM30956.1"/>
    <property type="molecule type" value="Genomic_DNA"/>
</dbReference>
<keyword evidence="3 9" id="KW-0808">Transferase</keyword>
<dbReference type="Proteomes" id="UP000274429">
    <property type="component" value="Unassembled WGS sequence"/>
</dbReference>
<reference evidence="13" key="1">
    <citation type="submission" date="2017-02" db="UniProtKB">
        <authorList>
            <consortium name="WormBaseParasite"/>
        </authorList>
    </citation>
    <scope>IDENTIFICATION</scope>
</reference>
<dbReference type="PANTHER" id="PTHR10631:SF3">
    <property type="entry name" value="TRNA (GUANINE(26)-N(2))-DIMETHYLTRANSFERASE"/>
    <property type="match status" value="1"/>
</dbReference>
<keyword evidence="5 9" id="KW-0819">tRNA processing</keyword>
<feature type="region of interest" description="Disordered" evidence="10">
    <location>
        <begin position="165"/>
        <end position="187"/>
    </location>
</feature>
<dbReference type="OrthoDB" id="6349953at2759"/>
<dbReference type="GO" id="GO:0000049">
    <property type="term" value="F:tRNA binding"/>
    <property type="evidence" value="ECO:0007669"/>
    <property type="project" value="UniProtKB-UniRule"/>
</dbReference>
<keyword evidence="1 9" id="KW-0820">tRNA-binding</keyword>
<dbReference type="STRING" id="6205.A0A0R3X0P4"/>
<comment type="catalytic activity">
    <reaction evidence="8">
        <text>guanosine(26) in tRNA + 2 S-adenosyl-L-methionine = N(2)-dimethylguanosine(26) in tRNA + 2 S-adenosyl-L-homocysteine + 2 H(+)</text>
        <dbReference type="Rhea" id="RHEA:43140"/>
        <dbReference type="Rhea" id="RHEA-COMP:10359"/>
        <dbReference type="Rhea" id="RHEA-COMP:10360"/>
        <dbReference type="ChEBI" id="CHEBI:15378"/>
        <dbReference type="ChEBI" id="CHEBI:57856"/>
        <dbReference type="ChEBI" id="CHEBI:59789"/>
        <dbReference type="ChEBI" id="CHEBI:74269"/>
        <dbReference type="ChEBI" id="CHEBI:74513"/>
        <dbReference type="EC" id="2.1.1.216"/>
    </reaction>
</comment>
<dbReference type="PROSITE" id="PS51626">
    <property type="entry name" value="SAM_MT_TRM1"/>
    <property type="match status" value="1"/>
</dbReference>
<keyword evidence="2 9" id="KW-0489">Methyltransferase</keyword>
<evidence type="ECO:0000256" key="6">
    <source>
        <dbReference type="ARBA" id="ARBA00022884"/>
    </source>
</evidence>
<dbReference type="InterPro" id="IPR002905">
    <property type="entry name" value="Trm1"/>
</dbReference>
<protein>
    <recommendedName>
        <fullName evidence="7">tRNA (guanine(26)-N(2))-dimethyltransferase</fullName>
        <ecNumber evidence="7">2.1.1.216</ecNumber>
    </recommendedName>
</protein>
<dbReference type="GO" id="GO:0160104">
    <property type="term" value="F:tRNA (guanine(26)-N2)-dimethyltransferase activity"/>
    <property type="evidence" value="ECO:0007669"/>
    <property type="project" value="UniProtKB-EC"/>
</dbReference>
<sequence length="187" mass="20842">MGVFAFSNYKTLSFPSLFALAAEWRSALLNAGYRVSFSHAALSSIKTDAPISFIWDVMCAWKRKYDADVKAKDGSTSPTRTLPLVEEDNDKMKDDEKAAKEQKQKKHGKKQPPSETNLRIVNRLMSRPPNPTVSFNLHPDANPPSRASRLLRQVAILLSTIKLKIPGEPRAQLGAQSSPPTEHNESR</sequence>
<proteinExistence type="inferred from homology"/>